<dbReference type="Proteomes" id="UP000030758">
    <property type="component" value="Unassembled WGS sequence"/>
</dbReference>
<reference evidence="2 4" key="1">
    <citation type="journal article" date="2014" name="Nat. Genet.">
        <title>Genome and transcriptome of the porcine whipworm Trichuris suis.</title>
        <authorList>
            <person name="Jex A.R."/>
            <person name="Nejsum P."/>
            <person name="Schwarz E.M."/>
            <person name="Hu L."/>
            <person name="Young N.D."/>
            <person name="Hall R.S."/>
            <person name="Korhonen P.K."/>
            <person name="Liao S."/>
            <person name="Thamsborg S."/>
            <person name="Xia J."/>
            <person name="Xu P."/>
            <person name="Wang S."/>
            <person name="Scheerlinck J.P."/>
            <person name="Hofmann A."/>
            <person name="Sternberg P.W."/>
            <person name="Wang J."/>
            <person name="Gasser R.B."/>
        </authorList>
    </citation>
    <scope>NUCLEOTIDE SEQUENCE [LARGE SCALE GENOMIC DNA]</scope>
    <source>
        <strain evidence="3">DCEP-RM93F</strain>
        <strain evidence="2">DCEP-RM93M</strain>
    </source>
</reference>
<accession>A0A085LUE2</accession>
<dbReference type="EMBL" id="KL367563">
    <property type="protein sequence ID" value="KFD63976.1"/>
    <property type="molecule type" value="Genomic_DNA"/>
</dbReference>
<evidence type="ECO:0000313" key="2">
    <source>
        <dbReference type="EMBL" id="KFD48588.1"/>
    </source>
</evidence>
<protein>
    <submittedName>
        <fullName evidence="2">Uncharacterized protein</fullName>
    </submittedName>
</protein>
<dbReference type="EMBL" id="KL363289">
    <property type="protein sequence ID" value="KFD48588.1"/>
    <property type="molecule type" value="Genomic_DNA"/>
</dbReference>
<keyword evidence="4" id="KW-1185">Reference proteome</keyword>
<feature type="region of interest" description="Disordered" evidence="1">
    <location>
        <begin position="1"/>
        <end position="22"/>
    </location>
</feature>
<feature type="region of interest" description="Disordered" evidence="1">
    <location>
        <begin position="69"/>
        <end position="89"/>
    </location>
</feature>
<evidence type="ECO:0000313" key="4">
    <source>
        <dbReference type="Proteomes" id="UP000030764"/>
    </source>
</evidence>
<sequence>MMDAEDETRHVGKAGTAQVDGGQLGAANFLPIAVPEALVYDWLGFEEMECQDVKDIPNCQQDELTTSELQEKQKEEKKQMMRKPSSPEI</sequence>
<feature type="compositionally biased region" description="Basic and acidic residues" evidence="1">
    <location>
        <begin position="69"/>
        <end position="79"/>
    </location>
</feature>
<dbReference type="Proteomes" id="UP000030764">
    <property type="component" value="Unassembled WGS sequence"/>
</dbReference>
<dbReference type="AlphaFoldDB" id="A0A085LUE2"/>
<evidence type="ECO:0000256" key="1">
    <source>
        <dbReference type="SAM" id="MobiDB-lite"/>
    </source>
</evidence>
<gene>
    <name evidence="2" type="ORF">M513_10522</name>
    <name evidence="3" type="ORF">M514_10522</name>
</gene>
<organism evidence="2 4">
    <name type="scientific">Trichuris suis</name>
    <name type="common">pig whipworm</name>
    <dbReference type="NCBI Taxonomy" id="68888"/>
    <lineage>
        <taxon>Eukaryota</taxon>
        <taxon>Metazoa</taxon>
        <taxon>Ecdysozoa</taxon>
        <taxon>Nematoda</taxon>
        <taxon>Enoplea</taxon>
        <taxon>Dorylaimia</taxon>
        <taxon>Trichinellida</taxon>
        <taxon>Trichuridae</taxon>
        <taxon>Trichuris</taxon>
    </lineage>
</organism>
<proteinExistence type="predicted"/>
<evidence type="ECO:0000313" key="3">
    <source>
        <dbReference type="EMBL" id="KFD63976.1"/>
    </source>
</evidence>
<name>A0A085LUE2_9BILA</name>